<accession>A0A5J4R203</accession>
<reference evidence="2" key="1">
    <citation type="submission" date="2019-03" db="EMBL/GenBank/DDBJ databases">
        <title>Single cell metagenomics reveals metabolic interactions within the superorganism composed of flagellate Streblomastix strix and complex community of Bacteroidetes bacteria on its surface.</title>
        <authorList>
            <person name="Treitli S.C."/>
            <person name="Kolisko M."/>
            <person name="Husnik F."/>
            <person name="Keeling P."/>
            <person name="Hampl V."/>
        </authorList>
    </citation>
    <scope>NUCLEOTIDE SEQUENCE</scope>
    <source>
        <strain evidence="2">STM</strain>
    </source>
</reference>
<sequence>MYANNTKREDSFLYHLTMKLYDFDKHIPNSIYLRGKEYYANDLIEDVEHKFPDSWSAQIEGTNLYQVEIELNGDDIVSWNCNCPYDYGDICKHVVAFLLYIRDNRKEYPLTIEVSPPTPQQNQIAELLKYVGTKELIAFLSQYAGEHNDFYQALESRFHPQKNAEFLKNYAKDIQRCFKVRGSSYDGYGYSSGAEDIAENLYPFIEKAKFLIEQHCLEEAAAISLQIIKDIGDDYEEYEDDDGSLGNVCQEALEILTGIIENDASKELLDLLMKEIGLLIKNHTYANYDLANIDRLLCMVSLKASNVDGGVRIIDEVLKVEPDSFRTPSLVISKIELLESAGQHEQTESVISHYLYLPEIREIRLKKQIENNLYEEALSLIDGGIDIAQKQNHSGTVADWKDQKLSVYQLMGNNEKVIELAEDLFIIGRDSMKYYHALKNVIPSEQWASFLDDFLKKAEKQSPWRSSSTFAQIYIEEEYWDRLMSFVEKNIRLGKYTSLESYEAYLQSQYPERMLEFYRSQILDYAEKNMGRDHYQYIASVLKKMKTYPDGVEIVNSIVSHFKNIYFKRRAMMEELGGC</sequence>
<dbReference type="InterPro" id="IPR007527">
    <property type="entry name" value="Znf_SWIM"/>
</dbReference>
<protein>
    <recommendedName>
        <fullName evidence="1">SWIM-type domain-containing protein</fullName>
    </recommendedName>
</protein>
<proteinExistence type="predicted"/>
<evidence type="ECO:0000313" key="2">
    <source>
        <dbReference type="EMBL" id="KAA6327280.1"/>
    </source>
</evidence>
<comment type="caution">
    <text evidence="2">The sequence shown here is derived from an EMBL/GenBank/DDBJ whole genome shotgun (WGS) entry which is preliminary data.</text>
</comment>
<dbReference type="AlphaFoldDB" id="A0A5J4R203"/>
<name>A0A5J4R203_9ZZZZ</name>
<organism evidence="2">
    <name type="scientific">termite gut metagenome</name>
    <dbReference type="NCBI Taxonomy" id="433724"/>
    <lineage>
        <taxon>unclassified sequences</taxon>
        <taxon>metagenomes</taxon>
        <taxon>organismal metagenomes</taxon>
    </lineage>
</organism>
<feature type="domain" description="SWIM-type" evidence="1">
    <location>
        <begin position="65"/>
        <end position="102"/>
    </location>
</feature>
<dbReference type="EMBL" id="SNRY01002019">
    <property type="protein sequence ID" value="KAA6327280.1"/>
    <property type="molecule type" value="Genomic_DNA"/>
</dbReference>
<dbReference type="PROSITE" id="PS50966">
    <property type="entry name" value="ZF_SWIM"/>
    <property type="match status" value="1"/>
</dbReference>
<gene>
    <name evidence="2" type="ORF">EZS27_023723</name>
</gene>
<evidence type="ECO:0000259" key="1">
    <source>
        <dbReference type="PROSITE" id="PS50966"/>
    </source>
</evidence>
<dbReference type="Pfam" id="PF04434">
    <property type="entry name" value="SWIM"/>
    <property type="match status" value="1"/>
</dbReference>
<dbReference type="GO" id="GO:0008270">
    <property type="term" value="F:zinc ion binding"/>
    <property type="evidence" value="ECO:0007669"/>
    <property type="project" value="InterPro"/>
</dbReference>